<dbReference type="EMBL" id="CADEAL010002046">
    <property type="protein sequence ID" value="CAB1437586.1"/>
    <property type="molecule type" value="Genomic_DNA"/>
</dbReference>
<feature type="region of interest" description="Disordered" evidence="1">
    <location>
        <begin position="1"/>
        <end position="48"/>
    </location>
</feature>
<gene>
    <name evidence="2" type="ORF">PLEPLA_LOCUS25624</name>
</gene>
<name>A0A9N7UVF1_PLEPL</name>
<comment type="caution">
    <text evidence="2">The sequence shown here is derived from an EMBL/GenBank/DDBJ whole genome shotgun (WGS) entry which is preliminary data.</text>
</comment>
<keyword evidence="3" id="KW-1185">Reference proteome</keyword>
<organism evidence="2 3">
    <name type="scientific">Pleuronectes platessa</name>
    <name type="common">European plaice</name>
    <dbReference type="NCBI Taxonomy" id="8262"/>
    <lineage>
        <taxon>Eukaryota</taxon>
        <taxon>Metazoa</taxon>
        <taxon>Chordata</taxon>
        <taxon>Craniata</taxon>
        <taxon>Vertebrata</taxon>
        <taxon>Euteleostomi</taxon>
        <taxon>Actinopterygii</taxon>
        <taxon>Neopterygii</taxon>
        <taxon>Teleostei</taxon>
        <taxon>Neoteleostei</taxon>
        <taxon>Acanthomorphata</taxon>
        <taxon>Carangaria</taxon>
        <taxon>Pleuronectiformes</taxon>
        <taxon>Pleuronectoidei</taxon>
        <taxon>Pleuronectidae</taxon>
        <taxon>Pleuronectes</taxon>
    </lineage>
</organism>
<sequence>MCWQMRRPGQLVEPRGCGRPGERGTERQRKGGEEGGAGRETESGEERVCRDGAAVQGAWIQGPILNSSVYTLLLWLLRNTGGERHKKQKAKLVESMSKEEDNKHRLSPIQPPELKQACGPCPAATLTGSIKSQILQDRHRLPSDLTRP</sequence>
<accession>A0A9N7UVF1</accession>
<evidence type="ECO:0000313" key="3">
    <source>
        <dbReference type="Proteomes" id="UP001153269"/>
    </source>
</evidence>
<feature type="compositionally biased region" description="Basic and acidic residues" evidence="1">
    <location>
        <begin position="20"/>
        <end position="48"/>
    </location>
</feature>
<protein>
    <submittedName>
        <fullName evidence="2">Uncharacterized protein</fullName>
    </submittedName>
</protein>
<proteinExistence type="predicted"/>
<reference evidence="2" key="1">
    <citation type="submission" date="2020-03" db="EMBL/GenBank/DDBJ databases">
        <authorList>
            <person name="Weist P."/>
        </authorList>
    </citation>
    <scope>NUCLEOTIDE SEQUENCE</scope>
</reference>
<evidence type="ECO:0000313" key="2">
    <source>
        <dbReference type="EMBL" id="CAB1437586.1"/>
    </source>
</evidence>
<dbReference type="AlphaFoldDB" id="A0A9N7UVF1"/>
<evidence type="ECO:0000256" key="1">
    <source>
        <dbReference type="SAM" id="MobiDB-lite"/>
    </source>
</evidence>
<dbReference type="Proteomes" id="UP001153269">
    <property type="component" value="Unassembled WGS sequence"/>
</dbReference>
<feature type="region of interest" description="Disordered" evidence="1">
    <location>
        <begin position="93"/>
        <end position="119"/>
    </location>
</feature>